<dbReference type="EMBL" id="JBHRTB010000010">
    <property type="protein sequence ID" value="MFC3142653.1"/>
    <property type="molecule type" value="Genomic_DNA"/>
</dbReference>
<accession>A0ABV7GM05</accession>
<dbReference type="RefSeq" id="WP_275633445.1">
    <property type="nucleotide sequence ID" value="NZ_JARGYD010000005.1"/>
</dbReference>
<evidence type="ECO:0000313" key="2">
    <source>
        <dbReference type="EMBL" id="MFC3142653.1"/>
    </source>
</evidence>
<reference evidence="3" key="1">
    <citation type="journal article" date="2019" name="Int. J. Syst. Evol. Microbiol.">
        <title>The Global Catalogue of Microorganisms (GCM) 10K type strain sequencing project: providing services to taxonomists for standard genome sequencing and annotation.</title>
        <authorList>
            <consortium name="The Broad Institute Genomics Platform"/>
            <consortium name="The Broad Institute Genome Sequencing Center for Infectious Disease"/>
            <person name="Wu L."/>
            <person name="Ma J."/>
        </authorList>
    </citation>
    <scope>NUCLEOTIDE SEQUENCE [LARGE SCALE GENOMIC DNA]</scope>
    <source>
        <strain evidence="3">KCTC 52366</strain>
    </source>
</reference>
<organism evidence="2 3">
    <name type="scientific">Psychromarinibacter halotolerans</name>
    <dbReference type="NCBI Taxonomy" id="1775175"/>
    <lineage>
        <taxon>Bacteria</taxon>
        <taxon>Pseudomonadati</taxon>
        <taxon>Pseudomonadota</taxon>
        <taxon>Alphaproteobacteria</taxon>
        <taxon>Rhodobacterales</taxon>
        <taxon>Paracoccaceae</taxon>
        <taxon>Psychromarinibacter</taxon>
    </lineage>
</organism>
<keyword evidence="3" id="KW-1185">Reference proteome</keyword>
<proteinExistence type="predicted"/>
<evidence type="ECO:0000259" key="1">
    <source>
        <dbReference type="Pfam" id="PF06568"/>
    </source>
</evidence>
<name>A0ABV7GM05_9RHOB</name>
<gene>
    <name evidence="2" type="ORF">ACFOGP_08025</name>
</gene>
<comment type="caution">
    <text evidence="2">The sequence shown here is derived from an EMBL/GenBank/DDBJ whole genome shotgun (WGS) entry which is preliminary data.</text>
</comment>
<sequence>MTQHVQTHAPLHGATRFAGTRRRSVLQAIFQLSALRRQRLHLAQMDARMLDDIGVSRDEAMSEASRPVWDAPGHWTS</sequence>
<dbReference type="Pfam" id="PF06568">
    <property type="entry name" value="YjiS-like"/>
    <property type="match status" value="1"/>
</dbReference>
<feature type="domain" description="YjiS-like" evidence="1">
    <location>
        <begin position="27"/>
        <end position="60"/>
    </location>
</feature>
<protein>
    <submittedName>
        <fullName evidence="2">DUF1127 domain-containing protein</fullName>
    </submittedName>
</protein>
<evidence type="ECO:0000313" key="3">
    <source>
        <dbReference type="Proteomes" id="UP001595632"/>
    </source>
</evidence>
<dbReference type="InterPro" id="IPR009506">
    <property type="entry name" value="YjiS-like"/>
</dbReference>
<dbReference type="Proteomes" id="UP001595632">
    <property type="component" value="Unassembled WGS sequence"/>
</dbReference>